<dbReference type="GO" id="GO:0030473">
    <property type="term" value="P:nuclear migration along microtubule"/>
    <property type="evidence" value="ECO:0007669"/>
    <property type="project" value="TreeGrafter"/>
</dbReference>
<feature type="compositionally biased region" description="Polar residues" evidence="1">
    <location>
        <begin position="531"/>
        <end position="542"/>
    </location>
</feature>
<evidence type="ECO:0000313" key="2">
    <source>
        <dbReference type="EMBL" id="QLG74429.1"/>
    </source>
</evidence>
<name>A0A7H9B8V8_ZYGMR</name>
<dbReference type="AlphaFoldDB" id="A0A7H9B8V8"/>
<proteinExistence type="predicted"/>
<dbReference type="GO" id="GO:0043332">
    <property type="term" value="C:mating projection tip"/>
    <property type="evidence" value="ECO:0007669"/>
    <property type="project" value="TreeGrafter"/>
</dbReference>
<dbReference type="Proteomes" id="UP000509704">
    <property type="component" value="Chromosome 7"/>
</dbReference>
<accession>A0A7H9B8V8</accession>
<dbReference type="KEGG" id="zmk:HG535_0G03120"/>
<dbReference type="OrthoDB" id="5559380at2759"/>
<dbReference type="Pfam" id="PF08580">
    <property type="entry name" value="KAR9"/>
    <property type="match status" value="1"/>
</dbReference>
<dbReference type="EMBL" id="CP058610">
    <property type="protein sequence ID" value="QLG74429.1"/>
    <property type="molecule type" value="Genomic_DNA"/>
</dbReference>
<reference evidence="2 3" key="1">
    <citation type="submission" date="2020-07" db="EMBL/GenBank/DDBJ databases">
        <title>The yeast mating-type switching endonuclease HO is a domesticated member of an unorthodox homing genetic element family.</title>
        <authorList>
            <person name="Coughlan A.Y."/>
            <person name="Lombardi L."/>
            <person name="Braun-Galleani S."/>
            <person name="Martos A.R."/>
            <person name="Galeote V."/>
            <person name="Bigey F."/>
            <person name="Dequin S."/>
            <person name="Byrne K.P."/>
            <person name="Wolfe K.H."/>
        </authorList>
    </citation>
    <scope>NUCLEOTIDE SEQUENCE [LARGE SCALE GENOMIC DNA]</scope>
    <source>
        <strain evidence="2 3">NRRL Y-6702</strain>
    </source>
</reference>
<evidence type="ECO:0000313" key="3">
    <source>
        <dbReference type="Proteomes" id="UP000509704"/>
    </source>
</evidence>
<gene>
    <name evidence="2" type="ORF">HG535_0G03120</name>
</gene>
<protein>
    <recommendedName>
        <fullName evidence="4">Karyogamy protein KAR9</fullName>
    </recommendedName>
</protein>
<dbReference type="GeneID" id="59238212"/>
<evidence type="ECO:0000256" key="1">
    <source>
        <dbReference type="SAM" id="MobiDB-lite"/>
    </source>
</evidence>
<organism evidence="2 3">
    <name type="scientific">Zygotorulaspora mrakii</name>
    <name type="common">Zygosaccharomyces mrakii</name>
    <dbReference type="NCBI Taxonomy" id="42260"/>
    <lineage>
        <taxon>Eukaryota</taxon>
        <taxon>Fungi</taxon>
        <taxon>Dikarya</taxon>
        <taxon>Ascomycota</taxon>
        <taxon>Saccharomycotina</taxon>
        <taxon>Saccharomycetes</taxon>
        <taxon>Saccharomycetales</taxon>
        <taxon>Saccharomycetaceae</taxon>
        <taxon>Zygotorulaspora</taxon>
    </lineage>
</organism>
<dbReference type="InterPro" id="IPR013889">
    <property type="entry name" value="Karyogamy_KAR9"/>
</dbReference>
<sequence length="560" mass="64015">MPEVCLSLKDNLTELQEIVEVINNLTAVNAHLKDWLTSLFRRLFSIAENVPSVFTLDVEEKIIYDHLKKVQGNIDTYYTLNKTIDDIEIALSRLLDLLDTSSGITGHDWTLESLVDLIEDCSNAAIELRVGLESRKSVVDAVLEYDEISVDQIETLESLIGKNIQTCFELQEVRFSSPVRHTPSFTLKELIRVLSSYNESSDLKIPTFSSLENSLCRRFLKLKDSILPIEKSLMEILPLRIDHFSSRTVTNIDKICTLMTARRVKLLPQFQLMVAEVDQLKVELIDKKWRIVFQNLIHELTFIFEELESLQKKMTEKKHEQDIQEKFRYQLKKKVRTITKTFSAIEKAVKLSLLDPDTMSKTEELSQKWNEMRPTSEQILAGVDHENKEYSESVVTKLKSLNVSSAIQPTEIPRNKFGSMLMKKMNIKPIMIAGSPASAEKVNPFYQTYRDSEKEGASEHLIMQSVPSLPYRSAGDSFMNDNNSNKQNYNSLKTLEAEKLTFYSQKRSKIPTFKVTTVLPATFLLTPPSKLSQKWDSYQGQGRSLRPPTPVSALLTSSVV</sequence>
<dbReference type="GO" id="GO:0005938">
    <property type="term" value="C:cell cortex"/>
    <property type="evidence" value="ECO:0007669"/>
    <property type="project" value="TreeGrafter"/>
</dbReference>
<feature type="region of interest" description="Disordered" evidence="1">
    <location>
        <begin position="531"/>
        <end position="551"/>
    </location>
</feature>
<dbReference type="PANTHER" id="PTHR37271:SF1">
    <property type="entry name" value="KARYOGAMY PROTEIN KAR9"/>
    <property type="match status" value="1"/>
</dbReference>
<dbReference type="GO" id="GO:0005816">
    <property type="term" value="C:spindle pole body"/>
    <property type="evidence" value="ECO:0007669"/>
    <property type="project" value="TreeGrafter"/>
</dbReference>
<keyword evidence="3" id="KW-1185">Reference proteome</keyword>
<dbReference type="RefSeq" id="XP_037146154.1">
    <property type="nucleotide sequence ID" value="XM_037290259.1"/>
</dbReference>
<evidence type="ECO:0008006" key="4">
    <source>
        <dbReference type="Google" id="ProtNLM"/>
    </source>
</evidence>
<dbReference type="GO" id="GO:0031578">
    <property type="term" value="P:mitotic spindle orientation checkpoint signaling"/>
    <property type="evidence" value="ECO:0007669"/>
    <property type="project" value="TreeGrafter"/>
</dbReference>
<dbReference type="PANTHER" id="PTHR37271">
    <property type="entry name" value="KARYOGAMY PROTEIN KAR9"/>
    <property type="match status" value="1"/>
</dbReference>
<dbReference type="GO" id="GO:0051293">
    <property type="term" value="P:establishment of spindle localization"/>
    <property type="evidence" value="ECO:0007669"/>
    <property type="project" value="TreeGrafter"/>
</dbReference>